<feature type="domain" description="4Fe-4S ferredoxin-type" evidence="5">
    <location>
        <begin position="2"/>
        <end position="31"/>
    </location>
</feature>
<dbReference type="AlphaFoldDB" id="A0A949WQM6"/>
<dbReference type="PROSITE" id="PS51379">
    <property type="entry name" value="4FE4S_FER_2"/>
    <property type="match status" value="2"/>
</dbReference>
<gene>
    <name evidence="6" type="ORF">I6U48_08545</name>
</gene>
<name>A0A949WQM6_9CLOT</name>
<dbReference type="GO" id="GO:0046872">
    <property type="term" value="F:metal ion binding"/>
    <property type="evidence" value="ECO:0007669"/>
    <property type="project" value="UniProtKB-KW"/>
</dbReference>
<keyword evidence="4" id="KW-0411">Iron-sulfur</keyword>
<dbReference type="PROSITE" id="PS00198">
    <property type="entry name" value="4FE4S_FER_1"/>
    <property type="match status" value="1"/>
</dbReference>
<accession>A0A949WQM6</accession>
<dbReference type="PANTHER" id="PTHR43687:SF4">
    <property type="entry name" value="BLR5484 PROTEIN"/>
    <property type="match status" value="1"/>
</dbReference>
<evidence type="ECO:0000256" key="3">
    <source>
        <dbReference type="ARBA" id="ARBA00023004"/>
    </source>
</evidence>
<evidence type="ECO:0000256" key="4">
    <source>
        <dbReference type="ARBA" id="ARBA00023014"/>
    </source>
</evidence>
<keyword evidence="1" id="KW-0004">4Fe-4S</keyword>
<organism evidence="6 7">
    <name type="scientific">Clostridium thailandense</name>
    <dbReference type="NCBI Taxonomy" id="2794346"/>
    <lineage>
        <taxon>Bacteria</taxon>
        <taxon>Bacillati</taxon>
        <taxon>Bacillota</taxon>
        <taxon>Clostridia</taxon>
        <taxon>Eubacteriales</taxon>
        <taxon>Clostridiaceae</taxon>
        <taxon>Clostridium</taxon>
    </lineage>
</organism>
<dbReference type="PANTHER" id="PTHR43687">
    <property type="entry name" value="ADENYLYLSULFATE REDUCTASE, BETA SUBUNIT"/>
    <property type="match status" value="1"/>
</dbReference>
<reference evidence="6" key="1">
    <citation type="submission" date="2020-12" db="EMBL/GenBank/DDBJ databases">
        <title>Clostridium thailandense sp. nov., a novel acetogenic bacterium isolated from peat land soil in Thailand.</title>
        <authorList>
            <person name="Chaikitkaew S."/>
            <person name="Birkeland N.K."/>
        </authorList>
    </citation>
    <scope>NUCLEOTIDE SEQUENCE</scope>
    <source>
        <strain evidence="6">PL3</strain>
    </source>
</reference>
<dbReference type="Pfam" id="PF13187">
    <property type="entry name" value="Fer4_9"/>
    <property type="match status" value="1"/>
</dbReference>
<dbReference type="InterPro" id="IPR017896">
    <property type="entry name" value="4Fe4S_Fe-S-bd"/>
</dbReference>
<evidence type="ECO:0000313" key="7">
    <source>
        <dbReference type="Proteomes" id="UP000694308"/>
    </source>
</evidence>
<dbReference type="Proteomes" id="UP000694308">
    <property type="component" value="Unassembled WGS sequence"/>
</dbReference>
<protein>
    <submittedName>
        <fullName evidence="6">Ferredoxin family protein</fullName>
    </submittedName>
</protein>
<dbReference type="InterPro" id="IPR050572">
    <property type="entry name" value="Fe-S_Ferredoxin"/>
</dbReference>
<evidence type="ECO:0000313" key="6">
    <source>
        <dbReference type="EMBL" id="MBV7272961.1"/>
    </source>
</evidence>
<feature type="domain" description="4Fe-4S ferredoxin-type" evidence="5">
    <location>
        <begin position="32"/>
        <end position="62"/>
    </location>
</feature>
<dbReference type="InterPro" id="IPR017900">
    <property type="entry name" value="4Fe4S_Fe_S_CS"/>
</dbReference>
<dbReference type="EMBL" id="JAEEGC010000035">
    <property type="protein sequence ID" value="MBV7272961.1"/>
    <property type="molecule type" value="Genomic_DNA"/>
</dbReference>
<evidence type="ECO:0000259" key="5">
    <source>
        <dbReference type="PROSITE" id="PS51379"/>
    </source>
</evidence>
<keyword evidence="7" id="KW-1185">Reference proteome</keyword>
<keyword evidence="2" id="KW-0479">Metal-binding</keyword>
<comment type="caution">
    <text evidence="6">The sequence shown here is derived from an EMBL/GenBank/DDBJ whole genome shotgun (WGS) entry which is preliminary data.</text>
</comment>
<proteinExistence type="predicted"/>
<evidence type="ECO:0000256" key="2">
    <source>
        <dbReference type="ARBA" id="ARBA00022723"/>
    </source>
</evidence>
<dbReference type="GO" id="GO:0051539">
    <property type="term" value="F:4 iron, 4 sulfur cluster binding"/>
    <property type="evidence" value="ECO:0007669"/>
    <property type="project" value="UniProtKB-KW"/>
</dbReference>
<evidence type="ECO:0000256" key="1">
    <source>
        <dbReference type="ARBA" id="ARBA00022485"/>
    </source>
</evidence>
<keyword evidence="3" id="KW-0408">Iron</keyword>
<sequence>MKKIFINRNLCKKCGICIEFCPSKIFTEKVDKTPMPEYEEKCIGCKLCELRCPDFAIKVEVKENELK</sequence>